<proteinExistence type="predicted"/>
<dbReference type="Proteomes" id="UP000478546">
    <property type="component" value="Unassembled WGS sequence"/>
</dbReference>
<name>A0A6B2H5H9_9BACT</name>
<dbReference type="RefSeq" id="WP_162347450.1">
    <property type="nucleotide sequence ID" value="NZ_JAAEAA010000026.1"/>
</dbReference>
<feature type="transmembrane region" description="Helical" evidence="1">
    <location>
        <begin position="104"/>
        <end position="123"/>
    </location>
</feature>
<keyword evidence="1" id="KW-0472">Membrane</keyword>
<evidence type="ECO:0000313" key="3">
    <source>
        <dbReference type="Proteomes" id="UP000478546"/>
    </source>
</evidence>
<dbReference type="InterPro" id="IPR025238">
    <property type="entry name" value="DUF4184"/>
</dbReference>
<feature type="transmembrane region" description="Helical" evidence="1">
    <location>
        <begin position="52"/>
        <end position="74"/>
    </location>
</feature>
<reference evidence="2 3" key="1">
    <citation type="submission" date="2020-01" db="EMBL/GenBank/DDBJ databases">
        <authorList>
            <person name="Kim M.K."/>
        </authorList>
    </citation>
    <scope>NUCLEOTIDE SEQUENCE [LARGE SCALE GENOMIC DNA]</scope>
    <source>
        <strain evidence="2 3">BT213</strain>
    </source>
</reference>
<dbReference type="EMBL" id="JAAEAA010000026">
    <property type="protein sequence ID" value="NDK57388.1"/>
    <property type="molecule type" value="Genomic_DNA"/>
</dbReference>
<sequence length="249" mass="28246">MPFTFSHPAIVLPLRYLPKKHVSLTGLIVGSVVPDFEKFINMGPGNTLSHNWMGVFLFDLPLGLLLCFLFHGLVRNPLIEHLPTFISKRFQHLKSFIWIRHFRLNYLIVILSILFGAITHIGWDSMTHKQGLIVRLIPAITNEVTIVGFVHPIFSILDILSTLIGGLYVFITISNLPVKVQRMHNTHYKSLFWIIVLLTALAIMFMRIGVGLSHLWHWELVITSISALLGGILVASVFVKLNLLKLLCK</sequence>
<protein>
    <submittedName>
        <fullName evidence="2">DUF4184 family protein</fullName>
    </submittedName>
</protein>
<keyword evidence="1" id="KW-0812">Transmembrane</keyword>
<dbReference type="Pfam" id="PF13803">
    <property type="entry name" value="DUF4184"/>
    <property type="match status" value="1"/>
</dbReference>
<accession>A0A6B2H5H9</accession>
<evidence type="ECO:0000256" key="1">
    <source>
        <dbReference type="SAM" id="Phobius"/>
    </source>
</evidence>
<feature type="transmembrane region" description="Helical" evidence="1">
    <location>
        <begin position="190"/>
        <end position="210"/>
    </location>
</feature>
<dbReference type="AlphaFoldDB" id="A0A6B2H5H9"/>
<feature type="transmembrane region" description="Helical" evidence="1">
    <location>
        <begin position="153"/>
        <end position="178"/>
    </location>
</feature>
<organism evidence="2 3">
    <name type="scientific">Pontibacter fetidus</name>
    <dbReference type="NCBI Taxonomy" id="2700082"/>
    <lineage>
        <taxon>Bacteria</taxon>
        <taxon>Pseudomonadati</taxon>
        <taxon>Bacteroidota</taxon>
        <taxon>Cytophagia</taxon>
        <taxon>Cytophagales</taxon>
        <taxon>Hymenobacteraceae</taxon>
        <taxon>Pontibacter</taxon>
    </lineage>
</organism>
<gene>
    <name evidence="2" type="ORF">GWO68_15805</name>
</gene>
<keyword evidence="3" id="KW-1185">Reference proteome</keyword>
<comment type="caution">
    <text evidence="2">The sequence shown here is derived from an EMBL/GenBank/DDBJ whole genome shotgun (WGS) entry which is preliminary data.</text>
</comment>
<evidence type="ECO:0000313" key="2">
    <source>
        <dbReference type="EMBL" id="NDK57388.1"/>
    </source>
</evidence>
<feature type="transmembrane region" description="Helical" evidence="1">
    <location>
        <begin position="216"/>
        <end position="239"/>
    </location>
</feature>
<keyword evidence="1" id="KW-1133">Transmembrane helix</keyword>